<dbReference type="HOGENOM" id="CLU_2996297_0_0_1"/>
<evidence type="ECO:0000313" key="2">
    <source>
        <dbReference type="Proteomes" id="UP000008177"/>
    </source>
</evidence>
<dbReference type="Proteomes" id="UP000008177">
    <property type="component" value="Unplaced contigs"/>
</dbReference>
<gene>
    <name evidence="1" type="ORF">BofuT4_uP092630.1</name>
</gene>
<sequence length="57" mass="6526">MIRIFFSYIYIYLHHIIASNIHAHSISFHVNLPGYTANMQIPTRSSLSLAHDSNLPT</sequence>
<accession>G2YDZ3</accession>
<protein>
    <submittedName>
        <fullName evidence="1">Uncharacterized protein</fullName>
    </submittedName>
</protein>
<dbReference type="InParanoid" id="G2YDZ3"/>
<proteinExistence type="predicted"/>
<reference evidence="2" key="1">
    <citation type="journal article" date="2011" name="PLoS Genet.">
        <title>Genomic analysis of the necrotrophic fungal pathogens Sclerotinia sclerotiorum and Botrytis cinerea.</title>
        <authorList>
            <person name="Amselem J."/>
            <person name="Cuomo C.A."/>
            <person name="van Kan J.A."/>
            <person name="Viaud M."/>
            <person name="Benito E.P."/>
            <person name="Couloux A."/>
            <person name="Coutinho P.M."/>
            <person name="de Vries R.P."/>
            <person name="Dyer P.S."/>
            <person name="Fillinger S."/>
            <person name="Fournier E."/>
            <person name="Gout L."/>
            <person name="Hahn M."/>
            <person name="Kohn L."/>
            <person name="Lapalu N."/>
            <person name="Plummer K.M."/>
            <person name="Pradier J.M."/>
            <person name="Quevillon E."/>
            <person name="Sharon A."/>
            <person name="Simon A."/>
            <person name="ten Have A."/>
            <person name="Tudzynski B."/>
            <person name="Tudzynski P."/>
            <person name="Wincker P."/>
            <person name="Andrew M."/>
            <person name="Anthouard V."/>
            <person name="Beever R.E."/>
            <person name="Beffa R."/>
            <person name="Benoit I."/>
            <person name="Bouzid O."/>
            <person name="Brault B."/>
            <person name="Chen Z."/>
            <person name="Choquer M."/>
            <person name="Collemare J."/>
            <person name="Cotton P."/>
            <person name="Danchin E.G."/>
            <person name="Da Silva C."/>
            <person name="Gautier A."/>
            <person name="Giraud C."/>
            <person name="Giraud T."/>
            <person name="Gonzalez C."/>
            <person name="Grossetete S."/>
            <person name="Guldener U."/>
            <person name="Henrissat B."/>
            <person name="Howlett B.J."/>
            <person name="Kodira C."/>
            <person name="Kretschmer M."/>
            <person name="Lappartient A."/>
            <person name="Leroch M."/>
            <person name="Levis C."/>
            <person name="Mauceli E."/>
            <person name="Neuveglise C."/>
            <person name="Oeser B."/>
            <person name="Pearson M."/>
            <person name="Poulain J."/>
            <person name="Poussereau N."/>
            <person name="Quesneville H."/>
            <person name="Rascle C."/>
            <person name="Schumacher J."/>
            <person name="Segurens B."/>
            <person name="Sexton A."/>
            <person name="Silva E."/>
            <person name="Sirven C."/>
            <person name="Soanes D.M."/>
            <person name="Talbot N.J."/>
            <person name="Templeton M."/>
            <person name="Yandava C."/>
            <person name="Yarden O."/>
            <person name="Zeng Q."/>
            <person name="Rollins J.A."/>
            <person name="Lebrun M.H."/>
            <person name="Dickman M."/>
        </authorList>
    </citation>
    <scope>NUCLEOTIDE SEQUENCE [LARGE SCALE GENOMIC DNA]</scope>
    <source>
        <strain evidence="2">T4</strain>
    </source>
</reference>
<evidence type="ECO:0000313" key="1">
    <source>
        <dbReference type="EMBL" id="CCD49991.1"/>
    </source>
</evidence>
<name>G2YDZ3_BOTF4</name>
<dbReference type="EMBL" id="FQ790322">
    <property type="protein sequence ID" value="CCD49991.1"/>
    <property type="molecule type" value="Genomic_DNA"/>
</dbReference>
<dbReference type="AlphaFoldDB" id="G2YDZ3"/>
<organism evidence="1 2">
    <name type="scientific">Botryotinia fuckeliana (strain T4)</name>
    <name type="common">Noble rot fungus</name>
    <name type="synonym">Botrytis cinerea</name>
    <dbReference type="NCBI Taxonomy" id="999810"/>
    <lineage>
        <taxon>Eukaryota</taxon>
        <taxon>Fungi</taxon>
        <taxon>Dikarya</taxon>
        <taxon>Ascomycota</taxon>
        <taxon>Pezizomycotina</taxon>
        <taxon>Leotiomycetes</taxon>
        <taxon>Helotiales</taxon>
        <taxon>Sclerotiniaceae</taxon>
        <taxon>Botrytis</taxon>
    </lineage>
</organism>